<dbReference type="SUPFAM" id="SSF53383">
    <property type="entry name" value="PLP-dependent transferases"/>
    <property type="match status" value="1"/>
</dbReference>
<feature type="domain" description="Orn/Lys/Arg decarboxylases family 1 pyridoxal-P attachment site" evidence="6">
    <location>
        <begin position="4"/>
        <end position="306"/>
    </location>
</feature>
<dbReference type="GO" id="GO:0008483">
    <property type="term" value="F:transaminase activity"/>
    <property type="evidence" value="ECO:0007669"/>
    <property type="project" value="UniProtKB-KW"/>
</dbReference>
<reference evidence="8 9" key="1">
    <citation type="submission" date="2021-10" db="EMBL/GenBank/DDBJ databases">
        <title>Anaerobic single-cell dispensing facilitates the cultivation of human gut bacteria.</title>
        <authorList>
            <person name="Afrizal A."/>
        </authorList>
    </citation>
    <scope>NUCLEOTIDE SEQUENCE [LARGE SCALE GENOMIC DNA]</scope>
    <source>
        <strain evidence="8 9">CLA-AA-H246</strain>
    </source>
</reference>
<evidence type="ECO:0000313" key="8">
    <source>
        <dbReference type="EMBL" id="MCC2150301.1"/>
    </source>
</evidence>
<gene>
    <name evidence="8" type="ORF">LKD42_13805</name>
</gene>
<evidence type="ECO:0000256" key="3">
    <source>
        <dbReference type="ARBA" id="ARBA00022793"/>
    </source>
</evidence>
<dbReference type="InterPro" id="IPR000310">
    <property type="entry name" value="Orn/Lys/Arg_deCO2ase_major_dom"/>
</dbReference>
<dbReference type="InterPro" id="IPR052357">
    <property type="entry name" value="Orn_Lys_Arg_decarboxylase-I"/>
</dbReference>
<organism evidence="8 9">
    <name type="scientific">Hominisplanchenecus faecis</name>
    <dbReference type="NCBI Taxonomy" id="2885351"/>
    <lineage>
        <taxon>Bacteria</taxon>
        <taxon>Bacillati</taxon>
        <taxon>Bacillota</taxon>
        <taxon>Clostridia</taxon>
        <taxon>Lachnospirales</taxon>
        <taxon>Lachnospiraceae</taxon>
        <taxon>Hominisplanchenecus</taxon>
    </lineage>
</organism>
<evidence type="ECO:0000256" key="4">
    <source>
        <dbReference type="ARBA" id="ARBA00022898"/>
    </source>
</evidence>
<comment type="similarity">
    <text evidence="2">Belongs to the Orn/Lys/Arg decarboxylase class-I family.</text>
</comment>
<sequence length="474" mass="53651">MGELFDKLANYGNSGIYPFHMPGHKRQKTVDFNPYKIDITEIEGFDNLHHAEGVLLEAQKKAEKLYGSEESHFLINGSTAGILSAVSACAKKTVLIARNCHKAVYHAALIRNLDVYYVYPEIQEEFMLNGGINPADVERSLEEHPEIEAVVITSPTYDGIVSDVKRIAEIAHAHKKPLIVDEAHGAHFGFSKYFPENSVHLGADIVIHSLHKTLPSYTQTALIHINGKLVDRQKVRMFLQMYQTSSPSYILMAGIDECIRYVEEQGTDAFDKFAERLDRIYKRAKEFRSIHLVDESVVGKNSIYDFDRSKLIFSVKKCGIAGNELQKMLLRTYNIEMEMAAGNYVLALTSLCDTDQGFHRLFYAVKGIDEQINRFQTTESKKEGNWIEDGVTRNTIICTMNKAFESQKESVALQESEGRISGEFLYLYPPGIPMIVPGEKIDGMLLKRLEAYKKKGFQVQGLKDYEGKKIEVVK</sequence>
<dbReference type="Pfam" id="PF03711">
    <property type="entry name" value="OKR_DC_1_C"/>
    <property type="match status" value="1"/>
</dbReference>
<dbReference type="Gene3D" id="3.40.640.10">
    <property type="entry name" value="Type I PLP-dependent aspartate aminotransferase-like (Major domain)"/>
    <property type="match status" value="1"/>
</dbReference>
<keyword evidence="9" id="KW-1185">Reference proteome</keyword>
<dbReference type="InterPro" id="IPR015424">
    <property type="entry name" value="PyrdxlP-dep_Trfase"/>
</dbReference>
<dbReference type="Pfam" id="PF01276">
    <property type="entry name" value="OKR_DC_1"/>
    <property type="match status" value="1"/>
</dbReference>
<keyword evidence="8" id="KW-0032">Aminotransferase</keyword>
<keyword evidence="5" id="KW-0456">Lyase</keyword>
<protein>
    <submittedName>
        <fullName evidence="8">Aminotransferase class I/II-fold pyridoxal phosphate-dependent enzyme</fullName>
    </submittedName>
</protein>
<comment type="cofactor">
    <cofactor evidence="1">
        <name>pyridoxal 5'-phosphate</name>
        <dbReference type="ChEBI" id="CHEBI:597326"/>
    </cofactor>
</comment>
<name>A0ABS8EYL6_9FIRM</name>
<dbReference type="RefSeq" id="WP_248836043.1">
    <property type="nucleotide sequence ID" value="NZ_JAJEQE010000068.1"/>
</dbReference>
<evidence type="ECO:0000259" key="7">
    <source>
        <dbReference type="Pfam" id="PF03711"/>
    </source>
</evidence>
<evidence type="ECO:0000313" key="9">
    <source>
        <dbReference type="Proteomes" id="UP001299235"/>
    </source>
</evidence>
<dbReference type="PANTHER" id="PTHR43277">
    <property type="entry name" value="ARGININE DECARBOXYLASE"/>
    <property type="match status" value="1"/>
</dbReference>
<dbReference type="InterPro" id="IPR036633">
    <property type="entry name" value="Prn/Lys/Arg_de-COase_C_sf"/>
</dbReference>
<evidence type="ECO:0000256" key="1">
    <source>
        <dbReference type="ARBA" id="ARBA00001933"/>
    </source>
</evidence>
<evidence type="ECO:0000259" key="6">
    <source>
        <dbReference type="Pfam" id="PF01276"/>
    </source>
</evidence>
<dbReference type="Proteomes" id="UP001299235">
    <property type="component" value="Unassembled WGS sequence"/>
</dbReference>
<comment type="caution">
    <text evidence="8">The sequence shown here is derived from an EMBL/GenBank/DDBJ whole genome shotgun (WGS) entry which is preliminary data.</text>
</comment>
<keyword evidence="3" id="KW-0210">Decarboxylase</keyword>
<dbReference type="PANTHER" id="PTHR43277:SF4">
    <property type="entry name" value="ARGININE DECARBOXYLASE"/>
    <property type="match status" value="1"/>
</dbReference>
<evidence type="ECO:0000256" key="2">
    <source>
        <dbReference type="ARBA" id="ARBA00010671"/>
    </source>
</evidence>
<dbReference type="Gene3D" id="3.90.100.10">
    <property type="entry name" value="Orn/Lys/Arg decarboxylase, C-terminal domain"/>
    <property type="match status" value="1"/>
</dbReference>
<dbReference type="SUPFAM" id="SSF55904">
    <property type="entry name" value="Ornithine decarboxylase C-terminal domain"/>
    <property type="match status" value="1"/>
</dbReference>
<dbReference type="InterPro" id="IPR015421">
    <property type="entry name" value="PyrdxlP-dep_Trfase_major"/>
</dbReference>
<dbReference type="InterPro" id="IPR008286">
    <property type="entry name" value="Prn/Lys/Arg_de-COase_C"/>
</dbReference>
<proteinExistence type="inferred from homology"/>
<dbReference type="EMBL" id="JAJEQE010000068">
    <property type="protein sequence ID" value="MCC2150301.1"/>
    <property type="molecule type" value="Genomic_DNA"/>
</dbReference>
<keyword evidence="8" id="KW-0808">Transferase</keyword>
<feature type="domain" description="Orn/Lys/Arg decarboxylase C-terminal" evidence="7">
    <location>
        <begin position="400"/>
        <end position="455"/>
    </location>
</feature>
<accession>A0ABS8EYL6</accession>
<evidence type="ECO:0000256" key="5">
    <source>
        <dbReference type="ARBA" id="ARBA00023239"/>
    </source>
</evidence>
<keyword evidence="4" id="KW-0663">Pyridoxal phosphate</keyword>